<dbReference type="InterPro" id="IPR015915">
    <property type="entry name" value="Kelch-typ_b-propeller"/>
</dbReference>
<feature type="region of interest" description="Disordered" evidence="3">
    <location>
        <begin position="951"/>
        <end position="971"/>
    </location>
</feature>
<evidence type="ECO:0000259" key="4">
    <source>
        <dbReference type="SMART" id="SM00088"/>
    </source>
</evidence>
<dbReference type="InterPro" id="IPR054559">
    <property type="entry name" value="PSMD12-CSN4-like_N"/>
</dbReference>
<dbReference type="Pfam" id="PF01399">
    <property type="entry name" value="PCI"/>
    <property type="match status" value="1"/>
</dbReference>
<dbReference type="FunFam" id="1.10.10.10:FF:000070">
    <property type="entry name" value="26S proteasome non-ATPase regulatory subunit 12"/>
    <property type="match status" value="1"/>
</dbReference>
<gene>
    <name evidence="5" type="ORF">B5M09_002827</name>
</gene>
<dbReference type="InterPro" id="IPR036388">
    <property type="entry name" value="WH-like_DNA-bd_sf"/>
</dbReference>
<evidence type="ECO:0000256" key="2">
    <source>
        <dbReference type="ARBA" id="ARBA00022942"/>
    </source>
</evidence>
<dbReference type="PANTHER" id="PTHR10855">
    <property type="entry name" value="26S PROTEASOME NON-ATPASE REGULATORY SUBUNIT 12/COP9 SIGNALOSOME COMPLEX SUBUNIT 4"/>
    <property type="match status" value="1"/>
</dbReference>
<dbReference type="Gene3D" id="1.10.10.10">
    <property type="entry name" value="Winged helix-like DNA-binding domain superfamily/Winged helix DNA-binding domain"/>
    <property type="match status" value="1"/>
</dbReference>
<feature type="compositionally biased region" description="Low complexity" evidence="3">
    <location>
        <begin position="951"/>
        <end position="963"/>
    </location>
</feature>
<dbReference type="Pfam" id="PF18098">
    <property type="entry name" value="RPN5_C"/>
    <property type="match status" value="1"/>
</dbReference>
<keyword evidence="6" id="KW-1185">Reference proteome</keyword>
<protein>
    <recommendedName>
        <fullName evidence="4">PCI domain-containing protein</fullName>
    </recommendedName>
</protein>
<dbReference type="Pfam" id="PF24681">
    <property type="entry name" value="Kelch_KLHDC2_KLHL20_DRC7"/>
    <property type="match status" value="1"/>
</dbReference>
<comment type="caution">
    <text evidence="5">The sequence shown here is derived from an EMBL/GenBank/DDBJ whole genome shotgun (WGS) entry which is preliminary data.</text>
</comment>
<dbReference type="VEuPathDB" id="FungiDB:H257_02985"/>
<evidence type="ECO:0000313" key="6">
    <source>
        <dbReference type="Proteomes" id="UP000284702"/>
    </source>
</evidence>
<dbReference type="Pfam" id="PF01344">
    <property type="entry name" value="Kelch_1"/>
    <property type="match status" value="1"/>
</dbReference>
<accession>A0A3R7Z876</accession>
<dbReference type="Gene3D" id="2.120.10.80">
    <property type="entry name" value="Kelch-type beta propeller"/>
    <property type="match status" value="2"/>
</dbReference>
<dbReference type="SMART" id="SM00088">
    <property type="entry name" value="PINT"/>
    <property type="match status" value="1"/>
</dbReference>
<proteinExistence type="inferred from homology"/>
<dbReference type="EMBL" id="MZMZ02003381">
    <property type="protein sequence ID" value="RQM21831.1"/>
    <property type="molecule type" value="Genomic_DNA"/>
</dbReference>
<dbReference type="InterPro" id="IPR040896">
    <property type="entry name" value="RPN5_C"/>
</dbReference>
<dbReference type="InterPro" id="IPR000717">
    <property type="entry name" value="PCI_dom"/>
</dbReference>
<dbReference type="GO" id="GO:0005634">
    <property type="term" value="C:nucleus"/>
    <property type="evidence" value="ECO:0007669"/>
    <property type="project" value="UniProtKB-ARBA"/>
</dbReference>
<organism evidence="5 6">
    <name type="scientific">Aphanomyces astaci</name>
    <name type="common">Crayfish plague agent</name>
    <dbReference type="NCBI Taxonomy" id="112090"/>
    <lineage>
        <taxon>Eukaryota</taxon>
        <taxon>Sar</taxon>
        <taxon>Stramenopiles</taxon>
        <taxon>Oomycota</taxon>
        <taxon>Saprolegniomycetes</taxon>
        <taxon>Saprolegniales</taxon>
        <taxon>Verrucalvaceae</taxon>
        <taxon>Aphanomyces</taxon>
    </lineage>
</organism>
<evidence type="ECO:0000256" key="1">
    <source>
        <dbReference type="ARBA" id="ARBA00006397"/>
    </source>
</evidence>
<comment type="similarity">
    <text evidence="1">Belongs to the proteasome subunit p55 family.</text>
</comment>
<dbReference type="GO" id="GO:0005737">
    <property type="term" value="C:cytoplasm"/>
    <property type="evidence" value="ECO:0007669"/>
    <property type="project" value="TreeGrafter"/>
</dbReference>
<dbReference type="SUPFAM" id="SSF46785">
    <property type="entry name" value="Winged helix' DNA-binding domain"/>
    <property type="match status" value="1"/>
</dbReference>
<dbReference type="Pfam" id="PF22241">
    <property type="entry name" value="PSMD12-CSN4_N"/>
    <property type="match status" value="1"/>
</dbReference>
<dbReference type="AlphaFoldDB" id="A0A3R7Z876"/>
<sequence length="971" mass="108681">MKGSQMDSRARCGSGIDVKTTYTGHYTMEFGVAPRTSHPRSRSSLANHAYQLHCSMGVHPLPGTMKGLKKGDHAAETAALIPKARAQAASGDLAGAIEALLALEKLSRLHNDLASLTTLVVEVLTLLHAHKQFTLLIEHVTLLCKRRAQKSQAIGKIVTTAIAFIPDAPTEELRVQLIQALRTVADGRIFLEKERAQLTQWLSQIKEKNGLISEAADILQEVHVETYGAMTKLEKAEFILEQVRLTLAKKDYVRAYILSKKILRRVLEEDNFEAAKIKFYKLMIEYDTHENNPLELCRHYQSIFSTKTLTPAEKSDALQHAMLFAVISPHSNLQQDMLHRLAREPLRLDLPAFDTLMKLFTTKEVIPFPLPIPGWDVAASSPIFQDPVRGAQWLEDVHTRTTEHNIRVVAEHYQRIRLPHLADIIGLSEESRISALVSNGSVYAKIDRPAKIISFHKTQSPEELLTNWSTDISELLRLVETTCHLINKENMIHKGEGGGETIYLAGAIHDFVLVVDPVPSLRWFLQLRLNSLGLLKPRDEDARVAVPPWLKNHFRLKDNISEGRNSCLGRPDCRHKTNDDTIQQATTMFDDLLKLIKNSPRWAQSSLARRLGFSFSYGHSDDDDDNPESVEDGRASHAWCGATDDTKLYLFGGSGPHWGQTNMGKLLQYSLLSQEWSIVATTGTHPPPGYGQSLVSIRHKLYLFGGTSGHVYVNDLYVFDEVQLSWALLPTHGVKPSPRYKHQAVVVGTDMYIVGGGLYDPPKGSIDMHKFDTITSTWSAVVCRGDIPCSRIAHTVSVYPSGPCPQFQLFGGRDETGMRLNELSCFDVATSTWSRQNDDSNAPDARDFHTSAISGDCMFVFGGSNGDERNSDVFRYSMRYTPSTLALLAIQTIQKHARSNRRLQRQLRHVYMPMELHAAIDTLNTHVRVSTNEEWYPLPFVTSTPPRSLTCRSRSSSAYSSTTCEEGGYSV</sequence>
<dbReference type="SUPFAM" id="SSF117281">
    <property type="entry name" value="Kelch motif"/>
    <property type="match status" value="1"/>
</dbReference>
<evidence type="ECO:0000256" key="3">
    <source>
        <dbReference type="SAM" id="MobiDB-lite"/>
    </source>
</evidence>
<evidence type="ECO:0000313" key="5">
    <source>
        <dbReference type="EMBL" id="RQM21831.1"/>
    </source>
</evidence>
<name>A0A3R7Z876_APHAT</name>
<dbReference type="Proteomes" id="UP000284702">
    <property type="component" value="Unassembled WGS sequence"/>
</dbReference>
<dbReference type="InterPro" id="IPR006652">
    <property type="entry name" value="Kelch_1"/>
</dbReference>
<keyword evidence="2" id="KW-0647">Proteasome</keyword>
<dbReference type="InterPro" id="IPR040134">
    <property type="entry name" value="PSMD12/CSN4"/>
</dbReference>
<dbReference type="VEuPathDB" id="FungiDB:H257_02987"/>
<feature type="domain" description="PCI" evidence="4">
    <location>
        <begin position="392"/>
        <end position="475"/>
    </location>
</feature>
<dbReference type="GO" id="GO:0008541">
    <property type="term" value="C:proteasome regulatory particle, lid subcomplex"/>
    <property type="evidence" value="ECO:0007669"/>
    <property type="project" value="TreeGrafter"/>
</dbReference>
<dbReference type="PANTHER" id="PTHR10855:SF1">
    <property type="entry name" value="26S PROTEASOME NON-ATPASE REGULATORY SUBUNIT 12"/>
    <property type="match status" value="1"/>
</dbReference>
<reference evidence="5" key="1">
    <citation type="submission" date="2018-07" db="EMBL/GenBank/DDBJ databases">
        <title>Annotation of Aphanomyces astaci genome assembly.</title>
        <authorList>
            <person name="Studholme D.J."/>
        </authorList>
    </citation>
    <scope>NUCLEOTIDE SEQUENCE [LARGE SCALE GENOMIC DNA]</scope>
    <source>
        <strain evidence="5">Pc</strain>
    </source>
</reference>
<dbReference type="InterPro" id="IPR036390">
    <property type="entry name" value="WH_DNA-bd_sf"/>
</dbReference>